<gene>
    <name evidence="1" type="ORF">GCM10010365_58070</name>
</gene>
<dbReference type="AlphaFoldDB" id="A0A918Q180"/>
<proteinExistence type="predicted"/>
<dbReference type="RefSeq" id="WP_189864166.1">
    <property type="nucleotide sequence ID" value="NZ_BMVW01000014.1"/>
</dbReference>
<sequence>MAETPEGSPDRLHHLARLCEALRHAYTLRPEPRVLTEAIDLARTVATGLPPDHPRRADAVSDLAGLLRLRHDDHGDFESLREAVGLSRALVDELPHDHPARARELNNLGHELEALAGLQGRRRDPAVLDEIVGLGRAAQAALNPDTDPELQTTVQANLARWLLRRAQSGGPAHDGSADLAEALRLSRQAHTGTAGRPTGAVLQALADSLAEQYTRTRDPAVPAEAVAVLRDGLAAAVSPSERASRCHLLGTALNNRYVDYGDAADAREAATLLREVARSTTENVHRRLESAWYAGKLEIVLEDWPNAADDLALAVRLLPDLAGCQLRSGDRKRRLSSYALLPTPAASCAPADGSPARALELLEQGRGVLHAETSAVRVDLERLRAGAPRLATALEELPVRLRSVPDADRRHRLADERRHLIEEIKGVPGFGNLLQPPRLEEILAACREGPVAVPVFGRYGSDALLVTRKGVRRLPLPGFTFDAVRRLGRDLLGGAELALDHTVTPARRSLGEYSLRTGLALLWDTVVGPVLDALRDDLGGPREGAAPPRM</sequence>
<name>A0A918Q180_9ACTN</name>
<keyword evidence="2" id="KW-1185">Reference proteome</keyword>
<accession>A0A918Q180</accession>
<dbReference type="Proteomes" id="UP000622166">
    <property type="component" value="Unassembled WGS sequence"/>
</dbReference>
<reference evidence="1" key="2">
    <citation type="submission" date="2020-09" db="EMBL/GenBank/DDBJ databases">
        <authorList>
            <person name="Sun Q."/>
            <person name="Ohkuma M."/>
        </authorList>
    </citation>
    <scope>NUCLEOTIDE SEQUENCE</scope>
    <source>
        <strain evidence="1">JCM 4815</strain>
    </source>
</reference>
<evidence type="ECO:0000313" key="2">
    <source>
        <dbReference type="Proteomes" id="UP000622166"/>
    </source>
</evidence>
<dbReference type="EMBL" id="BMVW01000014">
    <property type="protein sequence ID" value="GGZ29996.1"/>
    <property type="molecule type" value="Genomic_DNA"/>
</dbReference>
<protein>
    <recommendedName>
        <fullName evidence="3">CHAT domain-containing protein</fullName>
    </recommendedName>
</protein>
<evidence type="ECO:0000313" key="1">
    <source>
        <dbReference type="EMBL" id="GGZ29996.1"/>
    </source>
</evidence>
<reference evidence="1" key="1">
    <citation type="journal article" date="2014" name="Int. J. Syst. Evol. Microbiol.">
        <title>Complete genome sequence of Corynebacterium casei LMG S-19264T (=DSM 44701T), isolated from a smear-ripened cheese.</title>
        <authorList>
            <consortium name="US DOE Joint Genome Institute (JGI-PGF)"/>
            <person name="Walter F."/>
            <person name="Albersmeier A."/>
            <person name="Kalinowski J."/>
            <person name="Ruckert C."/>
        </authorList>
    </citation>
    <scope>NUCLEOTIDE SEQUENCE</scope>
    <source>
        <strain evidence="1">JCM 4815</strain>
    </source>
</reference>
<comment type="caution">
    <text evidence="1">The sequence shown here is derived from an EMBL/GenBank/DDBJ whole genome shotgun (WGS) entry which is preliminary data.</text>
</comment>
<organism evidence="1 2">
    <name type="scientific">Streptomyces poonensis</name>
    <dbReference type="NCBI Taxonomy" id="68255"/>
    <lineage>
        <taxon>Bacteria</taxon>
        <taxon>Bacillati</taxon>
        <taxon>Actinomycetota</taxon>
        <taxon>Actinomycetes</taxon>
        <taxon>Kitasatosporales</taxon>
        <taxon>Streptomycetaceae</taxon>
        <taxon>Streptomyces</taxon>
    </lineage>
</organism>
<evidence type="ECO:0008006" key="3">
    <source>
        <dbReference type="Google" id="ProtNLM"/>
    </source>
</evidence>